<dbReference type="PROSITE" id="PS50003">
    <property type="entry name" value="PH_DOMAIN"/>
    <property type="match status" value="1"/>
</dbReference>
<organism evidence="2 3">
    <name type="scientific">Clonorchis sinensis</name>
    <name type="common">Chinese liver fluke</name>
    <dbReference type="NCBI Taxonomy" id="79923"/>
    <lineage>
        <taxon>Eukaryota</taxon>
        <taxon>Metazoa</taxon>
        <taxon>Spiralia</taxon>
        <taxon>Lophotrochozoa</taxon>
        <taxon>Platyhelminthes</taxon>
        <taxon>Trematoda</taxon>
        <taxon>Digenea</taxon>
        <taxon>Opisthorchiida</taxon>
        <taxon>Opisthorchiata</taxon>
        <taxon>Opisthorchiidae</taxon>
        <taxon>Clonorchis</taxon>
    </lineage>
</organism>
<sequence>MVLHSTNHSFKITHYSVRSTLLMIPNSNDAAIHWFSVLQHMSIAVHNLASLESARSTELTDLISPFFCRYSTTRPVVVLVENRVQTGDSTTSPPKMRNSR</sequence>
<proteinExistence type="predicted"/>
<name>G7Y9E7_CLOSI</name>
<evidence type="ECO:0000259" key="1">
    <source>
        <dbReference type="PROSITE" id="PS50003"/>
    </source>
</evidence>
<evidence type="ECO:0000313" key="3">
    <source>
        <dbReference type="Proteomes" id="UP000008909"/>
    </source>
</evidence>
<gene>
    <name evidence="2" type="ORF">CLF_103254</name>
</gene>
<dbReference type="InterPro" id="IPR001849">
    <property type="entry name" value="PH_domain"/>
</dbReference>
<reference key="2">
    <citation type="submission" date="2011-10" db="EMBL/GenBank/DDBJ databases">
        <title>The genome and transcriptome sequence of Clonorchis sinensis provide insights into the carcinogenic liver fluke.</title>
        <authorList>
            <person name="Wang X."/>
            <person name="Huang Y."/>
            <person name="Chen W."/>
            <person name="Liu H."/>
            <person name="Guo L."/>
            <person name="Chen Y."/>
            <person name="Luo F."/>
            <person name="Zhou W."/>
            <person name="Sun J."/>
            <person name="Mao Q."/>
            <person name="Liang P."/>
            <person name="Zhou C."/>
            <person name="Tian Y."/>
            <person name="Men J."/>
            <person name="Lv X."/>
            <person name="Huang L."/>
            <person name="Zhou J."/>
            <person name="Hu Y."/>
            <person name="Li R."/>
            <person name="Zhang F."/>
            <person name="Lei H."/>
            <person name="Li X."/>
            <person name="Hu X."/>
            <person name="Liang C."/>
            <person name="Xu J."/>
            <person name="Wu Z."/>
            <person name="Yu X."/>
        </authorList>
    </citation>
    <scope>NUCLEOTIDE SEQUENCE</scope>
    <source>
        <strain>Henan</strain>
    </source>
</reference>
<dbReference type="EMBL" id="DF142970">
    <property type="protein sequence ID" value="GAA49582.1"/>
    <property type="molecule type" value="Genomic_DNA"/>
</dbReference>
<reference evidence="2" key="1">
    <citation type="journal article" date="2011" name="Genome Biol.">
        <title>The draft genome of the carcinogenic human liver fluke Clonorchis sinensis.</title>
        <authorList>
            <person name="Wang X."/>
            <person name="Chen W."/>
            <person name="Huang Y."/>
            <person name="Sun J."/>
            <person name="Men J."/>
            <person name="Liu H."/>
            <person name="Luo F."/>
            <person name="Guo L."/>
            <person name="Lv X."/>
            <person name="Deng C."/>
            <person name="Zhou C."/>
            <person name="Fan Y."/>
            <person name="Li X."/>
            <person name="Huang L."/>
            <person name="Hu Y."/>
            <person name="Liang C."/>
            <person name="Hu X."/>
            <person name="Xu J."/>
            <person name="Yu X."/>
        </authorList>
    </citation>
    <scope>NUCLEOTIDE SEQUENCE [LARGE SCALE GENOMIC DNA]</scope>
    <source>
        <strain evidence="2">Henan</strain>
    </source>
</reference>
<accession>G7Y9E7</accession>
<evidence type="ECO:0000313" key="2">
    <source>
        <dbReference type="EMBL" id="GAA49582.1"/>
    </source>
</evidence>
<feature type="domain" description="PH" evidence="1">
    <location>
        <begin position="1"/>
        <end position="43"/>
    </location>
</feature>
<keyword evidence="3" id="KW-1185">Reference proteome</keyword>
<dbReference type="Proteomes" id="UP000008909">
    <property type="component" value="Unassembled WGS sequence"/>
</dbReference>
<protein>
    <recommendedName>
        <fullName evidence="1">PH domain-containing protein</fullName>
    </recommendedName>
</protein>
<dbReference type="AlphaFoldDB" id="G7Y9E7"/>